<dbReference type="EMBL" id="AMGV01000010">
    <property type="protein sequence ID" value="KEF54252.1"/>
    <property type="molecule type" value="Genomic_DNA"/>
</dbReference>
<dbReference type="PANTHER" id="PTHR23294:SF19">
    <property type="entry name" value="DUF895 DOMAIN MEMBRANE PROTEIN-RELATED"/>
    <property type="match status" value="1"/>
</dbReference>
<keyword evidence="4 5" id="KW-0472">Membrane</keyword>
<keyword evidence="2 5" id="KW-0812">Transmembrane</keyword>
<feature type="transmembrane region" description="Helical" evidence="5">
    <location>
        <begin position="203"/>
        <end position="227"/>
    </location>
</feature>
<dbReference type="Proteomes" id="UP000027920">
    <property type="component" value="Unassembled WGS sequence"/>
</dbReference>
<keyword evidence="7" id="KW-1185">Reference proteome</keyword>
<organism evidence="6 7">
    <name type="scientific">Exophiala aquamarina CBS 119918</name>
    <dbReference type="NCBI Taxonomy" id="1182545"/>
    <lineage>
        <taxon>Eukaryota</taxon>
        <taxon>Fungi</taxon>
        <taxon>Dikarya</taxon>
        <taxon>Ascomycota</taxon>
        <taxon>Pezizomycotina</taxon>
        <taxon>Eurotiomycetes</taxon>
        <taxon>Chaetothyriomycetidae</taxon>
        <taxon>Chaetothyriales</taxon>
        <taxon>Herpotrichiellaceae</taxon>
        <taxon>Exophiala</taxon>
    </lineage>
</organism>
<reference evidence="6 7" key="1">
    <citation type="submission" date="2013-03" db="EMBL/GenBank/DDBJ databases">
        <title>The Genome Sequence of Exophiala aquamarina CBS 119918.</title>
        <authorList>
            <consortium name="The Broad Institute Genomics Platform"/>
            <person name="Cuomo C."/>
            <person name="de Hoog S."/>
            <person name="Gorbushina A."/>
            <person name="Walker B."/>
            <person name="Young S.K."/>
            <person name="Zeng Q."/>
            <person name="Gargeya S."/>
            <person name="Fitzgerald M."/>
            <person name="Haas B."/>
            <person name="Abouelleil A."/>
            <person name="Allen A.W."/>
            <person name="Alvarado L."/>
            <person name="Arachchi H.M."/>
            <person name="Berlin A.M."/>
            <person name="Chapman S.B."/>
            <person name="Gainer-Dewar J."/>
            <person name="Goldberg J."/>
            <person name="Griggs A."/>
            <person name="Gujja S."/>
            <person name="Hansen M."/>
            <person name="Howarth C."/>
            <person name="Imamovic A."/>
            <person name="Ireland A."/>
            <person name="Larimer J."/>
            <person name="McCowan C."/>
            <person name="Murphy C."/>
            <person name="Pearson M."/>
            <person name="Poon T.W."/>
            <person name="Priest M."/>
            <person name="Roberts A."/>
            <person name="Saif S."/>
            <person name="Shea T."/>
            <person name="Sisk P."/>
            <person name="Sykes S."/>
            <person name="Wortman J."/>
            <person name="Nusbaum C."/>
            <person name="Birren B."/>
        </authorList>
    </citation>
    <scope>NUCLEOTIDE SEQUENCE [LARGE SCALE GENOMIC DNA]</scope>
    <source>
        <strain evidence="6 7">CBS 119918</strain>
    </source>
</reference>
<evidence type="ECO:0000256" key="1">
    <source>
        <dbReference type="ARBA" id="ARBA00004141"/>
    </source>
</evidence>
<feature type="transmembrane region" description="Helical" evidence="5">
    <location>
        <begin position="305"/>
        <end position="327"/>
    </location>
</feature>
<dbReference type="VEuPathDB" id="FungiDB:A1O9_09418"/>
<dbReference type="SUPFAM" id="SSF103473">
    <property type="entry name" value="MFS general substrate transporter"/>
    <property type="match status" value="1"/>
</dbReference>
<dbReference type="AlphaFoldDB" id="A0A072P3I2"/>
<keyword evidence="3 5" id="KW-1133">Transmembrane helix</keyword>
<gene>
    <name evidence="6" type="ORF">A1O9_09418</name>
</gene>
<dbReference type="GO" id="GO:0022857">
    <property type="term" value="F:transmembrane transporter activity"/>
    <property type="evidence" value="ECO:0007669"/>
    <property type="project" value="InterPro"/>
</dbReference>
<feature type="transmembrane region" description="Helical" evidence="5">
    <location>
        <begin position="370"/>
        <end position="391"/>
    </location>
</feature>
<evidence type="ECO:0000256" key="5">
    <source>
        <dbReference type="SAM" id="Phobius"/>
    </source>
</evidence>
<dbReference type="Pfam" id="PF07690">
    <property type="entry name" value="MFS_1"/>
    <property type="match status" value="1"/>
</dbReference>
<dbReference type="HOGENOM" id="CLU_030884_2_1_1"/>
<comment type="caution">
    <text evidence="6">The sequence shown here is derived from an EMBL/GenBank/DDBJ whole genome shotgun (WGS) entry which is preliminary data.</text>
</comment>
<sequence>MSDAISNLGGGGLSTPFLANLATSLNYAAGFVVTLFGGPLINKIGIKWSCFLAALTMPLAGSGYYVNARYDVDWYLLFSRVLGGLFNGFLYVGETTAMLSYPDQNDRGLFLGIWSAMRNTGSIVGGAINFSTNYTTSSAGGIAWSTYLIFVGFECTGVIWALMLSPTRKVRRRDGSTVAISEDITWAQEFKALWKHLQRKKTWLVFFPAFYSFFYGGTMGTFLSLHFSVRARALSSLITPTITIPMVIGYGKLLDQSRWSQISRAWLGFSIWVIPQAACFIWLGIEYHKFGAEKAALDYGLWAEAYLPYLFVFSSGYLCQLSLYWILGTFSIDVRSSARTGGIFRAFETLGQTVSYSINTNKSADPRHAFYINCALLAVTIPCMVGLIRMVPEVPANHDVDIEGPRSRETVVETEDKVRTV</sequence>
<dbReference type="PANTHER" id="PTHR23294">
    <property type="entry name" value="ET TRANSLATION PRODUCT-RELATED"/>
    <property type="match status" value="1"/>
</dbReference>
<proteinExistence type="predicted"/>
<feature type="transmembrane region" description="Helical" evidence="5">
    <location>
        <begin position="265"/>
        <end position="285"/>
    </location>
</feature>
<dbReference type="OrthoDB" id="196103at2759"/>
<feature type="transmembrane region" description="Helical" evidence="5">
    <location>
        <begin position="48"/>
        <end position="66"/>
    </location>
</feature>
<evidence type="ECO:0000256" key="2">
    <source>
        <dbReference type="ARBA" id="ARBA00022692"/>
    </source>
</evidence>
<dbReference type="InterPro" id="IPR011701">
    <property type="entry name" value="MFS"/>
</dbReference>
<feature type="transmembrane region" description="Helical" evidence="5">
    <location>
        <begin position="108"/>
        <end position="130"/>
    </location>
</feature>
<dbReference type="InterPro" id="IPR051617">
    <property type="entry name" value="UNC-93-like_regulator"/>
</dbReference>
<dbReference type="InterPro" id="IPR036259">
    <property type="entry name" value="MFS_trans_sf"/>
</dbReference>
<feature type="transmembrane region" description="Helical" evidence="5">
    <location>
        <begin position="233"/>
        <end position="253"/>
    </location>
</feature>
<accession>A0A072P3I2</accession>
<dbReference type="GeneID" id="25284327"/>
<feature type="transmembrane region" description="Helical" evidence="5">
    <location>
        <begin position="72"/>
        <end position="92"/>
    </location>
</feature>
<evidence type="ECO:0000313" key="6">
    <source>
        <dbReference type="EMBL" id="KEF54252.1"/>
    </source>
</evidence>
<feature type="transmembrane region" description="Helical" evidence="5">
    <location>
        <begin position="142"/>
        <end position="163"/>
    </location>
</feature>
<evidence type="ECO:0000313" key="7">
    <source>
        <dbReference type="Proteomes" id="UP000027920"/>
    </source>
</evidence>
<evidence type="ECO:0008006" key="8">
    <source>
        <dbReference type="Google" id="ProtNLM"/>
    </source>
</evidence>
<protein>
    <recommendedName>
        <fullName evidence="8">Major facilitator superfamily (MFS) profile domain-containing protein</fullName>
    </recommendedName>
</protein>
<feature type="transmembrane region" description="Helical" evidence="5">
    <location>
        <begin position="17"/>
        <end position="36"/>
    </location>
</feature>
<dbReference type="Gene3D" id="1.20.1250.20">
    <property type="entry name" value="MFS general substrate transporter like domains"/>
    <property type="match status" value="1"/>
</dbReference>
<evidence type="ECO:0000256" key="4">
    <source>
        <dbReference type="ARBA" id="ARBA00023136"/>
    </source>
</evidence>
<dbReference type="RefSeq" id="XP_013256842.1">
    <property type="nucleotide sequence ID" value="XM_013401388.1"/>
</dbReference>
<dbReference type="GO" id="GO:0016020">
    <property type="term" value="C:membrane"/>
    <property type="evidence" value="ECO:0007669"/>
    <property type="project" value="UniProtKB-SubCell"/>
</dbReference>
<comment type="subcellular location">
    <subcellularLocation>
        <location evidence="1">Membrane</location>
        <topology evidence="1">Multi-pass membrane protein</topology>
    </subcellularLocation>
</comment>
<evidence type="ECO:0000256" key="3">
    <source>
        <dbReference type="ARBA" id="ARBA00022989"/>
    </source>
</evidence>
<name>A0A072P3I2_9EURO</name>